<dbReference type="PANTHER" id="PTHR35762:SF2">
    <property type="entry name" value="TRANSMEMBRANE PROTEIN"/>
    <property type="match status" value="1"/>
</dbReference>
<dbReference type="InParanoid" id="A0A6I9RP18"/>
<protein>
    <submittedName>
        <fullName evidence="5">Cilia- and flagella-associated protein 251-like</fullName>
    </submittedName>
</protein>
<dbReference type="Proteomes" id="UP000504607">
    <property type="component" value="Chromosome 9"/>
</dbReference>
<accession>A0A6I9RP18</accession>
<dbReference type="GeneID" id="105051008"/>
<keyword evidence="2" id="KW-1133">Transmembrane helix</keyword>
<reference evidence="5" key="1">
    <citation type="submission" date="2025-08" db="UniProtKB">
        <authorList>
            <consortium name="RefSeq"/>
        </authorList>
    </citation>
    <scope>IDENTIFICATION</scope>
</reference>
<evidence type="ECO:0000259" key="3">
    <source>
        <dbReference type="Pfam" id="PF14364"/>
    </source>
</evidence>
<proteinExistence type="predicted"/>
<evidence type="ECO:0000313" key="5">
    <source>
        <dbReference type="RefSeq" id="XP_010929558.1"/>
    </source>
</evidence>
<gene>
    <name evidence="5" type="primary">LOC105051008</name>
</gene>
<feature type="region of interest" description="Disordered" evidence="1">
    <location>
        <begin position="142"/>
        <end position="208"/>
    </location>
</feature>
<sequence length="208" mass="24155">MDPIQIEKLQAVKRYRGKQLLPTFIQYCLTAVMLGLFLSSPLWLPSMFSSIKKFFLVSLPSIGAIIFRPKCLFIISNIIIIFLIGESKLFKSPSEPDIYEEYMARRQSLQSFYSGEVKEVESVKEETVNKERLKEEIIEESFVDPPNGETKEEDEEVDEEEEKGGGVEEEEEEVMEKECEELDEEEEMGLPAEEEEKGGGVRRRRRRR</sequence>
<organism evidence="4 5">
    <name type="scientific">Elaeis guineensis var. tenera</name>
    <name type="common">Oil palm</name>
    <dbReference type="NCBI Taxonomy" id="51953"/>
    <lineage>
        <taxon>Eukaryota</taxon>
        <taxon>Viridiplantae</taxon>
        <taxon>Streptophyta</taxon>
        <taxon>Embryophyta</taxon>
        <taxon>Tracheophyta</taxon>
        <taxon>Spermatophyta</taxon>
        <taxon>Magnoliopsida</taxon>
        <taxon>Liliopsida</taxon>
        <taxon>Arecaceae</taxon>
        <taxon>Arecoideae</taxon>
        <taxon>Cocoseae</taxon>
        <taxon>Elaeidinae</taxon>
        <taxon>Elaeis</taxon>
    </lineage>
</organism>
<name>A0A6I9RP18_ELAGV</name>
<feature type="transmembrane region" description="Helical" evidence="2">
    <location>
        <begin position="20"/>
        <end position="44"/>
    </location>
</feature>
<evidence type="ECO:0000313" key="4">
    <source>
        <dbReference type="Proteomes" id="UP000504607"/>
    </source>
</evidence>
<dbReference type="Pfam" id="PF14364">
    <property type="entry name" value="DUF4408"/>
    <property type="match status" value="1"/>
</dbReference>
<feature type="compositionally biased region" description="Acidic residues" evidence="1">
    <location>
        <begin position="151"/>
        <end position="196"/>
    </location>
</feature>
<dbReference type="PANTHER" id="PTHR35762">
    <property type="entry name" value="TRANSMEMBRANE PROTEIN"/>
    <property type="match status" value="1"/>
</dbReference>
<dbReference type="RefSeq" id="XP_010929558.1">
    <property type="nucleotide sequence ID" value="XM_010931256.3"/>
</dbReference>
<feature type="transmembrane region" description="Helical" evidence="2">
    <location>
        <begin position="64"/>
        <end position="84"/>
    </location>
</feature>
<keyword evidence="2" id="KW-0472">Membrane</keyword>
<keyword evidence="4" id="KW-1185">Reference proteome</keyword>
<dbReference type="InterPro" id="IPR025520">
    <property type="entry name" value="DUF4408"/>
</dbReference>
<feature type="domain" description="DUF4408" evidence="3">
    <location>
        <begin position="45"/>
        <end position="89"/>
    </location>
</feature>
<dbReference type="FunCoup" id="A0A6I9RP18">
    <property type="interactions" value="1"/>
</dbReference>
<dbReference type="AlphaFoldDB" id="A0A6I9RP18"/>
<evidence type="ECO:0000256" key="1">
    <source>
        <dbReference type="SAM" id="MobiDB-lite"/>
    </source>
</evidence>
<evidence type="ECO:0000256" key="2">
    <source>
        <dbReference type="SAM" id="Phobius"/>
    </source>
</evidence>
<keyword evidence="2" id="KW-0812">Transmembrane</keyword>
<dbReference type="KEGG" id="egu:105051008"/>
<dbReference type="OrthoDB" id="781735at2759"/>